<dbReference type="Proteomes" id="UP000095283">
    <property type="component" value="Unplaced"/>
</dbReference>
<organism evidence="1 2">
    <name type="scientific">Heterorhabditis bacteriophora</name>
    <name type="common">Entomopathogenic nematode worm</name>
    <dbReference type="NCBI Taxonomy" id="37862"/>
    <lineage>
        <taxon>Eukaryota</taxon>
        <taxon>Metazoa</taxon>
        <taxon>Ecdysozoa</taxon>
        <taxon>Nematoda</taxon>
        <taxon>Chromadorea</taxon>
        <taxon>Rhabditida</taxon>
        <taxon>Rhabditina</taxon>
        <taxon>Rhabditomorpha</taxon>
        <taxon>Strongyloidea</taxon>
        <taxon>Heterorhabditidae</taxon>
        <taxon>Heterorhabditis</taxon>
    </lineage>
</organism>
<dbReference type="Gene3D" id="3.30.420.10">
    <property type="entry name" value="Ribonuclease H-like superfamily/Ribonuclease H"/>
    <property type="match status" value="1"/>
</dbReference>
<sequence length="140" mass="16342">MARATFSSFGAIELAFVSTKMNSVDYQQVLENHLLPHYNRFPQKSFIFQEDNPVVHLSCSTMNWFRRRNIVLMDWTVSEEWSKIDPAILRNLSTNITERIEMLLNSKVKIWILQHILKFKPYSTDFVDNSGDKQVIIGGC</sequence>
<protein>
    <submittedName>
        <fullName evidence="2">Transposable element Tc3 transposase</fullName>
    </submittedName>
</protein>
<dbReference type="AlphaFoldDB" id="A0A1I7X8L0"/>
<accession>A0A1I7X8L0</accession>
<evidence type="ECO:0000313" key="2">
    <source>
        <dbReference type="WBParaSite" id="Hba_13732"/>
    </source>
</evidence>
<dbReference type="InterPro" id="IPR036397">
    <property type="entry name" value="RNaseH_sf"/>
</dbReference>
<proteinExistence type="predicted"/>
<dbReference type="WBParaSite" id="Hba_13732">
    <property type="protein sequence ID" value="Hba_13732"/>
    <property type="gene ID" value="Hba_13732"/>
</dbReference>
<dbReference type="GO" id="GO:0003676">
    <property type="term" value="F:nucleic acid binding"/>
    <property type="evidence" value="ECO:0007669"/>
    <property type="project" value="InterPro"/>
</dbReference>
<name>A0A1I7X8L0_HETBA</name>
<evidence type="ECO:0000313" key="1">
    <source>
        <dbReference type="Proteomes" id="UP000095283"/>
    </source>
</evidence>
<keyword evidence="1" id="KW-1185">Reference proteome</keyword>
<reference evidence="2" key="1">
    <citation type="submission" date="2016-11" db="UniProtKB">
        <authorList>
            <consortium name="WormBaseParasite"/>
        </authorList>
    </citation>
    <scope>IDENTIFICATION</scope>
</reference>